<gene>
    <name evidence="2" type="ORF">D9R08_02610</name>
</gene>
<dbReference type="EMBL" id="RCNT01000001">
    <property type="protein sequence ID" value="RMA43834.1"/>
    <property type="molecule type" value="Genomic_DNA"/>
</dbReference>
<name>A0A3L9Y4U0_9RHOB</name>
<proteinExistence type="predicted"/>
<keyword evidence="1" id="KW-0732">Signal</keyword>
<reference evidence="2 3" key="1">
    <citation type="submission" date="2018-10" db="EMBL/GenBank/DDBJ databases">
        <authorList>
            <person name="Jung H.S."/>
            <person name="Jeon C.O."/>
        </authorList>
    </citation>
    <scope>NUCLEOTIDE SEQUENCE [LARGE SCALE GENOMIC DNA]</scope>
    <source>
        <strain evidence="2 3">MA-7-27</strain>
    </source>
</reference>
<protein>
    <submittedName>
        <fullName evidence="2">Uncharacterized protein</fullName>
    </submittedName>
</protein>
<feature type="chain" id="PRO_5017929243" evidence="1">
    <location>
        <begin position="20"/>
        <end position="91"/>
    </location>
</feature>
<feature type="signal peptide" evidence="1">
    <location>
        <begin position="1"/>
        <end position="19"/>
    </location>
</feature>
<keyword evidence="3" id="KW-1185">Reference proteome</keyword>
<comment type="caution">
    <text evidence="2">The sequence shown here is derived from an EMBL/GenBank/DDBJ whole genome shotgun (WGS) entry which is preliminary data.</text>
</comment>
<sequence length="91" mass="9798">MRLAQPFAALLAMLFPAAAGDYVARMEAFAGLEILSVESLSTETPTAVNEEKAAELAQRSRSVDVSMERIRASGLMETMSRSDVMKSLMAA</sequence>
<dbReference type="Proteomes" id="UP000281343">
    <property type="component" value="Unassembled WGS sequence"/>
</dbReference>
<dbReference type="RefSeq" id="WP_121896424.1">
    <property type="nucleotide sequence ID" value="NZ_RCNT01000001.1"/>
</dbReference>
<evidence type="ECO:0000256" key="1">
    <source>
        <dbReference type="SAM" id="SignalP"/>
    </source>
</evidence>
<evidence type="ECO:0000313" key="3">
    <source>
        <dbReference type="Proteomes" id="UP000281343"/>
    </source>
</evidence>
<dbReference type="AlphaFoldDB" id="A0A3L9Y4U0"/>
<accession>A0A3L9Y4U0</accession>
<organism evidence="2 3">
    <name type="scientific">Rhodophyticola porphyridii</name>
    <dbReference type="NCBI Taxonomy" id="1852017"/>
    <lineage>
        <taxon>Bacteria</taxon>
        <taxon>Pseudomonadati</taxon>
        <taxon>Pseudomonadota</taxon>
        <taxon>Alphaproteobacteria</taxon>
        <taxon>Rhodobacterales</taxon>
        <taxon>Roseobacteraceae</taxon>
        <taxon>Rhodophyticola</taxon>
    </lineage>
</organism>
<evidence type="ECO:0000313" key="2">
    <source>
        <dbReference type="EMBL" id="RMA43834.1"/>
    </source>
</evidence>